<dbReference type="PIRSF" id="PIRSF034285">
    <property type="entry name" value="UCP034285"/>
    <property type="match status" value="1"/>
</dbReference>
<dbReference type="InterPro" id="IPR017026">
    <property type="entry name" value="ImuA"/>
</dbReference>
<evidence type="ECO:0000256" key="1">
    <source>
        <dbReference type="SAM" id="MobiDB-lite"/>
    </source>
</evidence>
<keyword evidence="3" id="KW-1185">Reference proteome</keyword>
<dbReference type="RefSeq" id="WP_213754708.1">
    <property type="nucleotide sequence ID" value="NZ_JAHCQH010000015.1"/>
</dbReference>
<gene>
    <name evidence="2" type="ORF">KIP89_07095</name>
</gene>
<dbReference type="EMBL" id="JAHCQH010000015">
    <property type="protein sequence ID" value="MBS9476869.1"/>
    <property type="molecule type" value="Genomic_DNA"/>
</dbReference>
<dbReference type="InterPro" id="IPR027417">
    <property type="entry name" value="P-loop_NTPase"/>
</dbReference>
<proteinExistence type="predicted"/>
<comment type="caution">
    <text evidence="2">The sequence shown here is derived from an EMBL/GenBank/DDBJ whole genome shotgun (WGS) entry which is preliminary data.</text>
</comment>
<organism evidence="2 3">
    <name type="scientific">Ancylobacter radicis</name>
    <dbReference type="NCBI Taxonomy" id="2836179"/>
    <lineage>
        <taxon>Bacteria</taxon>
        <taxon>Pseudomonadati</taxon>
        <taxon>Pseudomonadota</taxon>
        <taxon>Alphaproteobacteria</taxon>
        <taxon>Hyphomicrobiales</taxon>
        <taxon>Xanthobacteraceae</taxon>
        <taxon>Ancylobacter</taxon>
    </lineage>
</organism>
<evidence type="ECO:0008006" key="4">
    <source>
        <dbReference type="Google" id="ProtNLM"/>
    </source>
</evidence>
<dbReference type="SUPFAM" id="SSF52540">
    <property type="entry name" value="P-loop containing nucleoside triphosphate hydrolases"/>
    <property type="match status" value="1"/>
</dbReference>
<dbReference type="Gene3D" id="3.40.50.300">
    <property type="entry name" value="P-loop containing nucleotide triphosphate hydrolases"/>
    <property type="match status" value="1"/>
</dbReference>
<evidence type="ECO:0000313" key="2">
    <source>
        <dbReference type="EMBL" id="MBS9476869.1"/>
    </source>
</evidence>
<accession>A0ABS5R5B7</accession>
<dbReference type="Proteomes" id="UP001166585">
    <property type="component" value="Unassembled WGS sequence"/>
</dbReference>
<sequence>MRATHDVSALRQMLAGLEAERLPGASSAFSLGAAGPDGVPAETLARGALHEIYAAEGADMPAASGFSLALALRAAQRPGEERPQRKLPMRPIVWVRQDFIDSEAGRLDAHGLRGLGLDPSRLILVRARDPEQALRAAGDAVRCAGLGAVLLEPWGEPKALDLTATRRLALRAGVSGVTFFLLRMAEKPSASVAVTRWLVRPILSTPLAADAPGAPAFAVTLLRHRGGLNGHAWNLEWDHESCSFRDIAPLSRAVVPVPAGKPARQGTVAQGEATGDVRPFQRAG</sequence>
<protein>
    <recommendedName>
        <fullName evidence="4">Protein ImuA</fullName>
    </recommendedName>
</protein>
<evidence type="ECO:0000313" key="3">
    <source>
        <dbReference type="Proteomes" id="UP001166585"/>
    </source>
</evidence>
<name>A0ABS5R5B7_9HYPH</name>
<reference evidence="2" key="1">
    <citation type="submission" date="2021-05" db="EMBL/GenBank/DDBJ databases">
        <authorList>
            <person name="Sun Q."/>
            <person name="Inoue M."/>
        </authorList>
    </citation>
    <scope>NUCLEOTIDE SEQUENCE</scope>
    <source>
        <strain evidence="2">VKM B-3255</strain>
    </source>
</reference>
<feature type="region of interest" description="Disordered" evidence="1">
    <location>
        <begin position="261"/>
        <end position="284"/>
    </location>
</feature>